<evidence type="ECO:0000256" key="5">
    <source>
        <dbReference type="ARBA" id="ARBA00022592"/>
    </source>
</evidence>
<dbReference type="Proteomes" id="UP001464378">
    <property type="component" value="Unassembled WGS sequence"/>
</dbReference>
<dbReference type="SUPFAM" id="SSF53850">
    <property type="entry name" value="Periplasmic binding protein-like II"/>
    <property type="match status" value="1"/>
</dbReference>
<feature type="region of interest" description="Disordered" evidence="9">
    <location>
        <begin position="23"/>
        <end position="58"/>
    </location>
</feature>
<dbReference type="InterPro" id="IPR024370">
    <property type="entry name" value="PBP_domain"/>
</dbReference>
<sequence>MKKISALFLALAMCVGLMAGCSSTGDTTGDQPSTSPSTSAQTDVQTSTQPSENTELSGVVNLNGSTSVEKPIQALAEAFMEMHPDVKVNYDPTGSGTGINSALEGTCDVGLASRDLKEEETSQGLTATVFALDGIAIIVNSENPVADLTLDQIAKLATGEISNWSEVVDGYDAPVVLIGREAGSGTRDGFESITGTEDACVYTQELTSTGAVIQAVAGNPNAFGYASLSAVEGADGVKAVSVEGVAPSEETVLDGTYKVQRNFNFVFNSSSELSDAAQAFVDFALSADAADLIAGAGAVPLA</sequence>
<keyword evidence="5" id="KW-0813">Transport</keyword>
<keyword evidence="8" id="KW-0449">Lipoprotein</keyword>
<gene>
    <name evidence="12" type="ORF">WMO64_13475</name>
</gene>
<reference evidence="12 13" key="1">
    <citation type="submission" date="2024-03" db="EMBL/GenBank/DDBJ databases">
        <title>Human intestinal bacterial collection.</title>
        <authorList>
            <person name="Pauvert C."/>
            <person name="Hitch T.C.A."/>
            <person name="Clavel T."/>
        </authorList>
    </citation>
    <scope>NUCLEOTIDE SEQUENCE [LARGE SCALE GENOMIC DNA]</scope>
    <source>
        <strain evidence="12 13">CLA-AP-H29</strain>
    </source>
</reference>
<keyword evidence="5" id="KW-0592">Phosphate transport</keyword>
<evidence type="ECO:0000256" key="9">
    <source>
        <dbReference type="SAM" id="MobiDB-lite"/>
    </source>
</evidence>
<evidence type="ECO:0000256" key="3">
    <source>
        <dbReference type="ARBA" id="ARBA00008725"/>
    </source>
</evidence>
<accession>A0ABV1EB09</accession>
<evidence type="ECO:0000256" key="2">
    <source>
        <dbReference type="ARBA" id="ARBA00004193"/>
    </source>
</evidence>
<proteinExistence type="inferred from homology"/>
<evidence type="ECO:0000313" key="13">
    <source>
        <dbReference type="Proteomes" id="UP001464378"/>
    </source>
</evidence>
<evidence type="ECO:0000256" key="8">
    <source>
        <dbReference type="ARBA" id="ARBA00023288"/>
    </source>
</evidence>
<evidence type="ECO:0000256" key="4">
    <source>
        <dbReference type="ARBA" id="ARBA00011529"/>
    </source>
</evidence>
<dbReference type="EMBL" id="JBBMFK010000025">
    <property type="protein sequence ID" value="MEQ2444471.1"/>
    <property type="molecule type" value="Genomic_DNA"/>
</dbReference>
<feature type="signal peptide" evidence="10">
    <location>
        <begin position="1"/>
        <end position="19"/>
    </location>
</feature>
<dbReference type="Pfam" id="PF12849">
    <property type="entry name" value="PBP_like_2"/>
    <property type="match status" value="1"/>
</dbReference>
<protein>
    <submittedName>
        <fullName evidence="12">Substrate-binding domain-containing protein</fullName>
    </submittedName>
</protein>
<evidence type="ECO:0000313" key="12">
    <source>
        <dbReference type="EMBL" id="MEQ2444471.1"/>
    </source>
</evidence>
<evidence type="ECO:0000256" key="6">
    <source>
        <dbReference type="ARBA" id="ARBA00022729"/>
    </source>
</evidence>
<comment type="subunit">
    <text evidence="4">The complex is composed of two ATP-binding proteins (PstB), two transmembrane proteins (PstC and PstA) and a solute-binding protein (PstS).</text>
</comment>
<dbReference type="CDD" id="cd13653">
    <property type="entry name" value="PBP2_phosphate_like_1"/>
    <property type="match status" value="1"/>
</dbReference>
<comment type="similarity">
    <text evidence="3">Belongs to the PstS family.</text>
</comment>
<comment type="subcellular location">
    <subcellularLocation>
        <location evidence="2">Cell membrane</location>
        <topology evidence="2">Lipid-anchor</topology>
    </subcellularLocation>
</comment>
<name>A0ABV1EB09_9FIRM</name>
<evidence type="ECO:0000256" key="10">
    <source>
        <dbReference type="SAM" id="SignalP"/>
    </source>
</evidence>
<feature type="compositionally biased region" description="Polar residues" evidence="9">
    <location>
        <begin position="40"/>
        <end position="58"/>
    </location>
</feature>
<evidence type="ECO:0000256" key="1">
    <source>
        <dbReference type="ARBA" id="ARBA00002841"/>
    </source>
</evidence>
<keyword evidence="13" id="KW-1185">Reference proteome</keyword>
<organism evidence="12 13">
    <name type="scientific">Pseudoflavonifractor intestinihominis</name>
    <dbReference type="NCBI Taxonomy" id="3133171"/>
    <lineage>
        <taxon>Bacteria</taxon>
        <taxon>Bacillati</taxon>
        <taxon>Bacillota</taxon>
        <taxon>Clostridia</taxon>
        <taxon>Eubacteriales</taxon>
        <taxon>Oscillospiraceae</taxon>
        <taxon>Pseudoflavonifractor</taxon>
    </lineage>
</organism>
<dbReference type="RefSeq" id="WP_349232305.1">
    <property type="nucleotide sequence ID" value="NZ_JBBMFK010000025.1"/>
</dbReference>
<feature type="domain" description="PBP" evidence="11">
    <location>
        <begin position="53"/>
        <end position="287"/>
    </location>
</feature>
<dbReference type="PROSITE" id="PS51257">
    <property type="entry name" value="PROKAR_LIPOPROTEIN"/>
    <property type="match status" value="1"/>
</dbReference>
<comment type="caution">
    <text evidence="12">The sequence shown here is derived from an EMBL/GenBank/DDBJ whole genome shotgun (WGS) entry which is preliminary data.</text>
</comment>
<comment type="function">
    <text evidence="1">Part of the ABC transporter complex PstSACB involved in phosphate import.</text>
</comment>
<dbReference type="Gene3D" id="3.40.190.10">
    <property type="entry name" value="Periplasmic binding protein-like II"/>
    <property type="match status" value="2"/>
</dbReference>
<dbReference type="PANTHER" id="PTHR30570:SF1">
    <property type="entry name" value="PHOSPHATE-BINDING PROTEIN PSTS"/>
    <property type="match status" value="1"/>
</dbReference>
<dbReference type="InterPro" id="IPR050811">
    <property type="entry name" value="Phosphate_ABC_transporter"/>
</dbReference>
<evidence type="ECO:0000256" key="7">
    <source>
        <dbReference type="ARBA" id="ARBA00023139"/>
    </source>
</evidence>
<keyword evidence="7" id="KW-0564">Palmitate</keyword>
<evidence type="ECO:0000259" key="11">
    <source>
        <dbReference type="Pfam" id="PF12849"/>
    </source>
</evidence>
<dbReference type="PANTHER" id="PTHR30570">
    <property type="entry name" value="PERIPLASMIC PHOSPHATE BINDING COMPONENT OF PHOSPHATE ABC TRANSPORTER"/>
    <property type="match status" value="1"/>
</dbReference>
<keyword evidence="6 10" id="KW-0732">Signal</keyword>
<feature type="chain" id="PRO_5046199503" evidence="10">
    <location>
        <begin position="20"/>
        <end position="302"/>
    </location>
</feature>